<keyword evidence="2" id="KW-1185">Reference proteome</keyword>
<dbReference type="Proteomes" id="UP000001017">
    <property type="component" value="Chromosome"/>
</dbReference>
<reference evidence="1 2" key="1">
    <citation type="journal article" date="1999" name="Proc. Jpn. Acad.">
        <title>Determination of the complete genomic DNA sequence of Thermoplasma volvanium GSS1.</title>
        <authorList>
            <person name="Kawashima T."/>
            <person name="Yamamoto Y."/>
            <person name="Aramaki H."/>
            <person name="Nunoshiba T."/>
            <person name="Kawamoto T."/>
            <person name="Watanabe K."/>
            <person name="Yamazaki M."/>
            <person name="Kanehori K."/>
            <person name="Amano N."/>
            <person name="Ohya Y."/>
            <person name="Makino K."/>
            <person name="Suzuki M."/>
        </authorList>
    </citation>
    <scope>NUCLEOTIDE SEQUENCE [LARGE SCALE GENOMIC DNA]</scope>
    <source>
        <strain evidence="2">ATCC 51530 / DSM 4299 / JCM 9571 / NBRC 15438 / GSS1</strain>
    </source>
</reference>
<dbReference type="AlphaFoldDB" id="Q978H2"/>
<gene>
    <name evidence="1" type="ORF">TVG1492173</name>
</gene>
<proteinExistence type="predicted"/>
<dbReference type="KEGG" id="tvo:TVG1492173"/>
<dbReference type="HOGENOM" id="CLU_2534865_0_0_2"/>
<organism evidence="1 2">
    <name type="scientific">Thermoplasma volcanium (strain ATCC 51530 / DSM 4299 / JCM 9571 / NBRC 15438 / GSS1)</name>
    <dbReference type="NCBI Taxonomy" id="273116"/>
    <lineage>
        <taxon>Archaea</taxon>
        <taxon>Methanobacteriati</taxon>
        <taxon>Thermoplasmatota</taxon>
        <taxon>Thermoplasmata</taxon>
        <taxon>Thermoplasmatales</taxon>
        <taxon>Thermoplasmataceae</taxon>
        <taxon>Thermoplasma</taxon>
    </lineage>
</organism>
<dbReference type="EMBL" id="BA000011">
    <property type="protein sequence ID" value="BAB60585.1"/>
    <property type="molecule type" value="Genomic_DNA"/>
</dbReference>
<accession>Q978H2</accession>
<evidence type="ECO:0000313" key="2">
    <source>
        <dbReference type="Proteomes" id="UP000001017"/>
    </source>
</evidence>
<sequence>MNNSKIRVIAATPVHHGLHGDLTHDLISGISTSCLAGVLSTSGIRGNKQGLSLAIHTKTAFSPILARTHNKRMSASMQENLSG</sequence>
<dbReference type="PaxDb" id="273116-14325682"/>
<name>Q978H2_THEVO</name>
<dbReference type="GeneID" id="24779979"/>
<protein>
    <submittedName>
        <fullName evidence="1">TVG1492173 protein</fullName>
    </submittedName>
</protein>
<reference evidence="1 2" key="2">
    <citation type="journal article" date="2000" name="Proc. Natl. Acad. Sci. U.S.A.">
        <title>Archaeal adaptation to higher temperatures revealed by genomic sequence of Thermoplasma volcanium.</title>
        <authorList>
            <person name="Kawashima T."/>
            <person name="Amano N."/>
            <person name="Koike H."/>
            <person name="Makino S."/>
            <person name="Higuchi S."/>
            <person name="Kawashima-Ohya Y."/>
            <person name="Watanabe K."/>
            <person name="Yamazaki M."/>
            <person name="Kanehori K."/>
            <person name="Kawamoto T."/>
            <person name="Nunoshiba T."/>
            <person name="Yamamoto Y."/>
            <person name="Aramaki H."/>
            <person name="Makino K."/>
            <person name="Suzuki M."/>
        </authorList>
    </citation>
    <scope>NUCLEOTIDE SEQUENCE [LARGE SCALE GENOMIC DNA]</scope>
    <source>
        <strain evidence="2">ATCC 51530 / DSM 4299 / JCM 9571 / NBRC 15438 / GSS1</strain>
    </source>
</reference>
<dbReference type="RefSeq" id="WP_048054039.1">
    <property type="nucleotide sequence ID" value="NC_002689.2"/>
</dbReference>
<evidence type="ECO:0000313" key="1">
    <source>
        <dbReference type="EMBL" id="BAB60585.1"/>
    </source>
</evidence>